<accession>A0A8T0RYE4</accession>
<evidence type="ECO:0000313" key="1">
    <source>
        <dbReference type="EMBL" id="KAG2590514.1"/>
    </source>
</evidence>
<reference evidence="1" key="1">
    <citation type="submission" date="2020-05" db="EMBL/GenBank/DDBJ databases">
        <title>WGS assembly of Panicum virgatum.</title>
        <authorList>
            <person name="Lovell J.T."/>
            <person name="Jenkins J."/>
            <person name="Shu S."/>
            <person name="Juenger T.E."/>
            <person name="Schmutz J."/>
        </authorList>
    </citation>
    <scope>NUCLEOTIDE SEQUENCE</scope>
    <source>
        <strain evidence="1">AP13</strain>
    </source>
</reference>
<dbReference type="AlphaFoldDB" id="A0A8T0RYE4"/>
<keyword evidence="2" id="KW-1185">Reference proteome</keyword>
<dbReference type="EMBL" id="CM029046">
    <property type="protein sequence ID" value="KAG2590514.1"/>
    <property type="molecule type" value="Genomic_DNA"/>
</dbReference>
<gene>
    <name evidence="1" type="ORF">PVAP13_5NG407780</name>
</gene>
<organism evidence="1 2">
    <name type="scientific">Panicum virgatum</name>
    <name type="common">Blackwell switchgrass</name>
    <dbReference type="NCBI Taxonomy" id="38727"/>
    <lineage>
        <taxon>Eukaryota</taxon>
        <taxon>Viridiplantae</taxon>
        <taxon>Streptophyta</taxon>
        <taxon>Embryophyta</taxon>
        <taxon>Tracheophyta</taxon>
        <taxon>Spermatophyta</taxon>
        <taxon>Magnoliopsida</taxon>
        <taxon>Liliopsida</taxon>
        <taxon>Poales</taxon>
        <taxon>Poaceae</taxon>
        <taxon>PACMAD clade</taxon>
        <taxon>Panicoideae</taxon>
        <taxon>Panicodae</taxon>
        <taxon>Paniceae</taxon>
        <taxon>Panicinae</taxon>
        <taxon>Panicum</taxon>
        <taxon>Panicum sect. Hiantes</taxon>
    </lineage>
</organism>
<dbReference type="Proteomes" id="UP000823388">
    <property type="component" value="Chromosome 5N"/>
</dbReference>
<sequence>MSSIFRLDSSSSPSDDDDELILSALHIAHTQYEGTSAPRRGGSVVGRQYIYRDSLSGAWRLFNDYFSDNPVYGPTFFRRSARYRAT</sequence>
<proteinExistence type="predicted"/>
<comment type="caution">
    <text evidence="1">The sequence shown here is derived from an EMBL/GenBank/DDBJ whole genome shotgun (WGS) entry which is preliminary data.</text>
</comment>
<name>A0A8T0RYE4_PANVG</name>
<evidence type="ECO:0000313" key="2">
    <source>
        <dbReference type="Proteomes" id="UP000823388"/>
    </source>
</evidence>
<protein>
    <submittedName>
        <fullName evidence="1">Uncharacterized protein</fullName>
    </submittedName>
</protein>